<comment type="cofactor">
    <cofactor evidence="1">
        <name>pantetheine 4'-phosphate</name>
        <dbReference type="ChEBI" id="CHEBI:47942"/>
    </cofactor>
</comment>
<name>A0A1G7ZK87_9BACT</name>
<evidence type="ECO:0000259" key="4">
    <source>
        <dbReference type="PROSITE" id="PS50075"/>
    </source>
</evidence>
<feature type="domain" description="Carrier" evidence="4">
    <location>
        <begin position="1490"/>
        <end position="1564"/>
    </location>
</feature>
<dbReference type="STRING" id="645274.SAMN04487901_11622"/>
<dbReference type="FunFam" id="3.40.50.980:FF:000001">
    <property type="entry name" value="Non-ribosomal peptide synthetase"/>
    <property type="match status" value="1"/>
</dbReference>
<dbReference type="PROSITE" id="PS50075">
    <property type="entry name" value="CARRIER"/>
    <property type="match status" value="1"/>
</dbReference>
<dbReference type="InterPro" id="IPR045851">
    <property type="entry name" value="AMP-bd_C_sf"/>
</dbReference>
<dbReference type="Gene3D" id="2.30.38.10">
    <property type="entry name" value="Luciferase, Domain 3"/>
    <property type="match status" value="1"/>
</dbReference>
<dbReference type="GO" id="GO:0044550">
    <property type="term" value="P:secondary metabolite biosynthetic process"/>
    <property type="evidence" value="ECO:0007669"/>
    <property type="project" value="TreeGrafter"/>
</dbReference>
<proteinExistence type="predicted"/>
<dbReference type="Gene3D" id="3.30.559.30">
    <property type="entry name" value="Nonribosomal peptide synthetase, condensation domain"/>
    <property type="match status" value="1"/>
</dbReference>
<dbReference type="InterPro" id="IPR036736">
    <property type="entry name" value="ACP-like_sf"/>
</dbReference>
<dbReference type="CDD" id="cd05930">
    <property type="entry name" value="A_NRPS"/>
    <property type="match status" value="1"/>
</dbReference>
<dbReference type="InterPro" id="IPR042099">
    <property type="entry name" value="ANL_N_sf"/>
</dbReference>
<dbReference type="SUPFAM" id="SSF47336">
    <property type="entry name" value="ACP-like"/>
    <property type="match status" value="2"/>
</dbReference>
<dbReference type="Pfam" id="PF13193">
    <property type="entry name" value="AMP-binding_C"/>
    <property type="match status" value="2"/>
</dbReference>
<dbReference type="RefSeq" id="WP_091818730.1">
    <property type="nucleotide sequence ID" value="NZ_FNCQ01000016.1"/>
</dbReference>
<dbReference type="Pfam" id="PF00668">
    <property type="entry name" value="Condensation"/>
    <property type="match status" value="1"/>
</dbReference>
<gene>
    <name evidence="5" type="ORF">SAMN04487901_11622</name>
</gene>
<dbReference type="Gene3D" id="3.40.50.12780">
    <property type="entry name" value="N-terminal domain of ligase-like"/>
    <property type="match status" value="1"/>
</dbReference>
<reference evidence="6" key="1">
    <citation type="submission" date="2016-10" db="EMBL/GenBank/DDBJ databases">
        <authorList>
            <person name="Varghese N."/>
            <person name="Submissions S."/>
        </authorList>
    </citation>
    <scope>NUCLEOTIDE SEQUENCE [LARGE SCALE GENOMIC DNA]</scope>
    <source>
        <strain evidence="6">BP1-148</strain>
    </source>
</reference>
<dbReference type="GO" id="GO:0003824">
    <property type="term" value="F:catalytic activity"/>
    <property type="evidence" value="ECO:0007669"/>
    <property type="project" value="InterPro"/>
</dbReference>
<evidence type="ECO:0000256" key="3">
    <source>
        <dbReference type="ARBA" id="ARBA00022553"/>
    </source>
</evidence>
<organism evidence="5 6">
    <name type="scientific">Prevotella communis</name>
    <dbReference type="NCBI Taxonomy" id="2913614"/>
    <lineage>
        <taxon>Bacteria</taxon>
        <taxon>Pseudomonadati</taxon>
        <taxon>Bacteroidota</taxon>
        <taxon>Bacteroidia</taxon>
        <taxon>Bacteroidales</taxon>
        <taxon>Prevotellaceae</taxon>
        <taxon>Prevotella</taxon>
    </lineage>
</organism>
<dbReference type="Gene3D" id="3.40.50.980">
    <property type="match status" value="2"/>
</dbReference>
<dbReference type="SUPFAM" id="SSF52777">
    <property type="entry name" value="CoA-dependent acyltransferases"/>
    <property type="match status" value="2"/>
</dbReference>
<evidence type="ECO:0000256" key="1">
    <source>
        <dbReference type="ARBA" id="ARBA00001957"/>
    </source>
</evidence>
<dbReference type="Pfam" id="PF00501">
    <property type="entry name" value="AMP-binding"/>
    <property type="match status" value="2"/>
</dbReference>
<dbReference type="InterPro" id="IPR009081">
    <property type="entry name" value="PP-bd_ACP"/>
</dbReference>
<dbReference type="PANTHER" id="PTHR45527">
    <property type="entry name" value="NONRIBOSOMAL PEPTIDE SYNTHETASE"/>
    <property type="match status" value="1"/>
</dbReference>
<dbReference type="PROSITE" id="PS00012">
    <property type="entry name" value="PHOSPHOPANTETHEINE"/>
    <property type="match status" value="1"/>
</dbReference>
<keyword evidence="6" id="KW-1185">Reference proteome</keyword>
<dbReference type="NCBIfam" id="TIGR01733">
    <property type="entry name" value="AA-adenyl-dom"/>
    <property type="match status" value="1"/>
</dbReference>
<dbReference type="InterPro" id="IPR029058">
    <property type="entry name" value="AB_hydrolase_fold"/>
</dbReference>
<protein>
    <submittedName>
        <fullName evidence="5">Amino acid adenylation domain-containing protein</fullName>
    </submittedName>
</protein>
<dbReference type="Gene3D" id="1.10.1200.10">
    <property type="entry name" value="ACP-like"/>
    <property type="match status" value="1"/>
</dbReference>
<evidence type="ECO:0000313" key="6">
    <source>
        <dbReference type="Proteomes" id="UP000198779"/>
    </source>
</evidence>
<sequence>MVKTDSTTALFIKWIVDAFENCSQKTAIIDHAGERETTYEELYIMACRVVGYIDKRRLPAHSFIGICLPTSMEYIAAEIGIWLAGHAIIPMGDQFPESRIQQIMEHSESPLLIDEKVMSEMASTEPKEPSALPGEDDINALFYTSGSTGQPKGVLHSFRSFGIPLFPDKMFQDLDVSVMAVTAPMFFVACKLIYDFITRGKTVNVVPQNIRMDIRKLEDFLAEQRIEFVFIPPSVLPYFQNKSQALKVVFTASERVSGVGPKGYKLVNYCGQTETAGIGCTFMIDKPYDNTPIGIPVEPYIYSVQDEDGNEVPFGEEGELCYRGDLTPGYYKDPERTAQLYRGGWLHTGDIVRARPDGNLIYVNRKDWMVKINGQRVEPSEVETVFKKIPGIDNAIVKGFTSGNKRQYLCGYYISKTGVTEQEIIDYLTSKLPAYMVPVYFVKMESFPLNMNGKTDRKSLQSPAVEDDVIERAPYEAPQNDTEAKLCAAFERTLGHTQVGVNEDFFLMGGDSIRVMKLQTLCADLSIDARMIYTHRTPRRIAEAISKKGEFSFERLADYPLSQTQLGIFAACMARQGEVVYNNSTLFKLAPGLDLPRLAKALEAVVEAHPFVKTRLFINSNGNPRQRRNDDESYRQEIEYVSEEEFDYLKPQLMQPFDLLHDQLFRIRIIATPKNAYLFMDFHHVIFDGMSMGVVLSDLEKAYHGEHLEGESFSGFEVAQEEEALRQTKTYSDAKEWNTNVFGSLEITSLPVADSNGLATTFGKQEADLGLSVQELNEACQRFGVTPNVFTIAVFGYLLGHYTYSQESLFATIYHGRHELRLDRTVSMLVKTLPVYEKWDKQTTLRTLLQTIKEQLMGSMANDIYSFAELRAMNHYIGSQILFAYQGDIEFPNRIGGAPYCQIPLMDNATGEQLAFEISRNGNQLTLHAEYHSNIYSDAFVKRILQSYIHLIKTFAAVDNDEVTLMSLPLLSHEDMENLLTMGCGKEVRRNASETFIQLFKRQVSHTPDAIAVVDKLSSITYAELDRQSDCLAASLVEAGVANDAFVALMLPRRKEFVIAVLAVFKAGGAYLSMDSDYPQARIDFMLNDLNARFLITTSKLAEKHDLRSNDSQRHIILLDHFDFSSTVSPLDYSRAQSLAYIIYTSGTTGKPKGVMIEHHSLCAMLNWLIPMEELKAGDKCALHPSFSFDASIPDLFGPLTCGAQIHIISSAMRYDIVAFSRYLTDNQITGLTMSTQIGMELLESQDLSLRYLFLGGENLHVNRNTGVKVINGYGPTEFTVCSSYHVVDPDCTYENIPIGHPVPGSKSLIVGPEGRLVPWGAMGELCLVGPQLARGYWQREQQTRERFVDCPFLPGEKMYRTGDLVKWSQDGELIFHGRIDNQVKINGYRIELGEIESCINSLPGIQTSAVIVNKHNNLQYLMGFYVSDSSEMSPKVLRKSLTDSLPSYMVPSKLVQLERMPMTPNGKIDHRQLTELATSMTLSHGTTEPPSNQREKVLLDIVKTILGIEQVGITDDLTLLGLSSLNAIKLAVLAKEADFNLKVNDILRLKTIKKIAAHKTTVGDWAQGYDASKPVAVVVQGLTSYHLLQPLITRLCQRYSVFVIEPLQEHIRTLFAGKNKSEIVDGYIELIRHSLPADAKVSVFVGHSFGGEFSYRCAVKWHEETNQTPRVLLFDTYFDISKVVGRLHQMEEYINPIEDHSPMPFYSGSVDYFEATQMADKELKSDSDASWRRLLPHLCVHSVSTSHFRLLDTNNVSFCLSQI</sequence>
<dbReference type="PROSITE" id="PS00455">
    <property type="entry name" value="AMP_BINDING"/>
    <property type="match status" value="2"/>
</dbReference>
<dbReference type="InterPro" id="IPR001242">
    <property type="entry name" value="Condensation_dom"/>
</dbReference>
<dbReference type="Gene3D" id="3.30.559.10">
    <property type="entry name" value="Chloramphenicol acetyltransferase-like domain"/>
    <property type="match status" value="1"/>
</dbReference>
<evidence type="ECO:0000256" key="2">
    <source>
        <dbReference type="ARBA" id="ARBA00022450"/>
    </source>
</evidence>
<dbReference type="Gene3D" id="3.30.300.30">
    <property type="match status" value="2"/>
</dbReference>
<dbReference type="GO" id="GO:0005737">
    <property type="term" value="C:cytoplasm"/>
    <property type="evidence" value="ECO:0007669"/>
    <property type="project" value="TreeGrafter"/>
</dbReference>
<dbReference type="GO" id="GO:0031177">
    <property type="term" value="F:phosphopantetheine binding"/>
    <property type="evidence" value="ECO:0007669"/>
    <property type="project" value="TreeGrafter"/>
</dbReference>
<dbReference type="InterPro" id="IPR020845">
    <property type="entry name" value="AMP-binding_CS"/>
</dbReference>
<accession>A0A1G7ZK87</accession>
<dbReference type="SUPFAM" id="SSF56801">
    <property type="entry name" value="Acetyl-CoA synthetase-like"/>
    <property type="match status" value="2"/>
</dbReference>
<keyword evidence="2" id="KW-0596">Phosphopantetheine</keyword>
<evidence type="ECO:0000313" key="5">
    <source>
        <dbReference type="EMBL" id="SDH08520.1"/>
    </source>
</evidence>
<dbReference type="InterPro" id="IPR023213">
    <property type="entry name" value="CAT-like_dom_sf"/>
</dbReference>
<dbReference type="InterPro" id="IPR010071">
    <property type="entry name" value="AA_adenyl_dom"/>
</dbReference>
<dbReference type="Proteomes" id="UP000198779">
    <property type="component" value="Unassembled WGS sequence"/>
</dbReference>
<dbReference type="InterPro" id="IPR006162">
    <property type="entry name" value="Ppantetheine_attach_site"/>
</dbReference>
<dbReference type="InterPro" id="IPR000873">
    <property type="entry name" value="AMP-dep_synth/lig_dom"/>
</dbReference>
<dbReference type="InterPro" id="IPR025110">
    <property type="entry name" value="AMP-bd_C"/>
</dbReference>
<dbReference type="EMBL" id="FNCQ01000016">
    <property type="protein sequence ID" value="SDH08520.1"/>
    <property type="molecule type" value="Genomic_DNA"/>
</dbReference>
<dbReference type="PANTHER" id="PTHR45527:SF1">
    <property type="entry name" value="FATTY ACID SYNTHASE"/>
    <property type="match status" value="1"/>
</dbReference>
<dbReference type="GO" id="GO:0043041">
    <property type="term" value="P:amino acid activation for nonribosomal peptide biosynthetic process"/>
    <property type="evidence" value="ECO:0007669"/>
    <property type="project" value="TreeGrafter"/>
</dbReference>
<keyword evidence="3" id="KW-0597">Phosphoprotein</keyword>
<dbReference type="Pfam" id="PF00550">
    <property type="entry name" value="PP-binding"/>
    <property type="match status" value="2"/>
</dbReference>
<dbReference type="SUPFAM" id="SSF53474">
    <property type="entry name" value="alpha/beta-Hydrolases"/>
    <property type="match status" value="1"/>
</dbReference>
<dbReference type="Gene3D" id="3.40.50.1820">
    <property type="entry name" value="alpha/beta hydrolase"/>
    <property type="match status" value="1"/>
</dbReference>